<gene>
    <name evidence="3" type="ORF">CEUSTIGMA_g1939.t1</name>
</gene>
<reference evidence="3 4" key="1">
    <citation type="submission" date="2017-08" db="EMBL/GenBank/DDBJ databases">
        <title>Acidophilic green algal genome provides insights into adaptation to an acidic environment.</title>
        <authorList>
            <person name="Hirooka S."/>
            <person name="Hirose Y."/>
            <person name="Kanesaki Y."/>
            <person name="Higuchi S."/>
            <person name="Fujiwara T."/>
            <person name="Onuma R."/>
            <person name="Era A."/>
            <person name="Ohbayashi R."/>
            <person name="Uzuka A."/>
            <person name="Nozaki H."/>
            <person name="Yoshikawa H."/>
            <person name="Miyagishima S.Y."/>
        </authorList>
    </citation>
    <scope>NUCLEOTIDE SEQUENCE [LARGE SCALE GENOMIC DNA]</scope>
    <source>
        <strain evidence="3 4">NIES-2499</strain>
    </source>
</reference>
<feature type="compositionally biased region" description="Pro residues" evidence="1">
    <location>
        <begin position="511"/>
        <end position="521"/>
    </location>
</feature>
<dbReference type="InterPro" id="IPR041412">
    <property type="entry name" value="Xrn1_helical"/>
</dbReference>
<dbReference type="GO" id="GO:0004534">
    <property type="term" value="F:5'-3' RNA exonuclease activity"/>
    <property type="evidence" value="ECO:0007669"/>
    <property type="project" value="TreeGrafter"/>
</dbReference>
<accession>A0A250WVC9</accession>
<dbReference type="GO" id="GO:0000956">
    <property type="term" value="P:nuclear-transcribed mRNA catabolic process"/>
    <property type="evidence" value="ECO:0007669"/>
    <property type="project" value="TreeGrafter"/>
</dbReference>
<proteinExistence type="predicted"/>
<keyword evidence="4" id="KW-1185">Reference proteome</keyword>
<dbReference type="Pfam" id="PF17846">
    <property type="entry name" value="XRN_M"/>
    <property type="match status" value="1"/>
</dbReference>
<protein>
    <recommendedName>
        <fullName evidence="2">Xrn1 helical domain-containing protein</fullName>
    </recommendedName>
</protein>
<sequence length="819" mass="87312">MMMSSLLTEGTLHLADDVRAALGVGTSSKATQLDLRTASVSELRAELNKRVTKRVEERLKCGDPKSADPCKMGTPGFRQRYYSRNFPQEMRRELGNVEKVAQKACRAFLEGCTWVHRYYSLGSSTLSYNAISPAAPHIHTTGVQPPAVAGASWTWLYPHHYAPLMSDLARHCARIHPRHKGLLAGPVSLQRGLPPDCSQASSQDWAPVDGPVRPVLQLISVLPPRSASKALPSQLASMLHMAQDMQESDDSSGDESKVRQSRQQGGKGMKKDHVYNDSLPPAGAGLKRGGAHTSVMKGAGFRSRNRFFFEEPLQEEDEAASASGADGSEDDTESNSGEGDEDFERGGTSSKSRFGQIREVAGDVSMALALLAHEIKNAFPSNIERLLDLSGKRYLHTAVVKLAPADPRLLANVIREALQCGAQMTAVEQHRKVFQPSELLVSSHLHKRILLSPNLSISTTSCLQPPSARASSNICPPPPPPPSPSARASSNICPPPPPPPSPSARASSNICPPPPPPPPPSASASSNICPPPPPPPSPSARASSNICPPPPPPPPPSQHEVTLWRLILGWGVPSLELQPRRDGVAASNDCGVQLSSALTCNSTSSCDDSCIAARASTQQHESRNSRSVMAQTMVMMPQQQGTSTGILLSVPSAATGHIIGGALGMILAQRERIMPVTLKVDIACLPCVNMDCALLPGADVESGKVSSKTWRRISKLNERAQSYVDRVLHLQGGGSSSGVGSTTASDAPPIIPAFHRRDFSSSSASAYGSNVKQPYSSDGRGNMHHHVKGSSGNAPQFSAGGDRYQNTRGRGSTRGRRGH</sequence>
<dbReference type="Proteomes" id="UP000232323">
    <property type="component" value="Unassembled WGS sequence"/>
</dbReference>
<comment type="caution">
    <text evidence="3">The sequence shown here is derived from an EMBL/GenBank/DDBJ whole genome shotgun (WGS) entry which is preliminary data.</text>
</comment>
<feature type="domain" description="Xrn1 helical" evidence="2">
    <location>
        <begin position="31"/>
        <end position="124"/>
    </location>
</feature>
<dbReference type="GO" id="GO:0005634">
    <property type="term" value="C:nucleus"/>
    <property type="evidence" value="ECO:0007669"/>
    <property type="project" value="TreeGrafter"/>
</dbReference>
<feature type="compositionally biased region" description="Pro residues" evidence="1">
    <location>
        <begin position="547"/>
        <end position="557"/>
    </location>
</feature>
<dbReference type="PANTHER" id="PTHR12341">
    <property type="entry name" value="5'-&gt;3' EXORIBONUCLEASE"/>
    <property type="match status" value="1"/>
</dbReference>
<dbReference type="AlphaFoldDB" id="A0A250WVC9"/>
<dbReference type="GO" id="GO:0003723">
    <property type="term" value="F:RNA binding"/>
    <property type="evidence" value="ECO:0007669"/>
    <property type="project" value="TreeGrafter"/>
</dbReference>
<feature type="region of interest" description="Disordered" evidence="1">
    <location>
        <begin position="733"/>
        <end position="819"/>
    </location>
</feature>
<evidence type="ECO:0000256" key="1">
    <source>
        <dbReference type="SAM" id="MobiDB-lite"/>
    </source>
</evidence>
<organism evidence="3 4">
    <name type="scientific">Chlamydomonas eustigma</name>
    <dbReference type="NCBI Taxonomy" id="1157962"/>
    <lineage>
        <taxon>Eukaryota</taxon>
        <taxon>Viridiplantae</taxon>
        <taxon>Chlorophyta</taxon>
        <taxon>core chlorophytes</taxon>
        <taxon>Chlorophyceae</taxon>
        <taxon>CS clade</taxon>
        <taxon>Chlamydomonadales</taxon>
        <taxon>Chlamydomonadaceae</taxon>
        <taxon>Chlamydomonas</taxon>
    </lineage>
</organism>
<evidence type="ECO:0000313" key="3">
    <source>
        <dbReference type="EMBL" id="GAX74490.1"/>
    </source>
</evidence>
<evidence type="ECO:0000313" key="4">
    <source>
        <dbReference type="Proteomes" id="UP000232323"/>
    </source>
</evidence>
<dbReference type="STRING" id="1157962.A0A250WVC9"/>
<dbReference type="EMBL" id="BEGY01000007">
    <property type="protein sequence ID" value="GAX74490.1"/>
    <property type="molecule type" value="Genomic_DNA"/>
</dbReference>
<feature type="compositionally biased region" description="Pro residues" evidence="1">
    <location>
        <begin position="475"/>
        <end position="484"/>
    </location>
</feature>
<feature type="compositionally biased region" description="Pro residues" evidence="1">
    <location>
        <begin position="493"/>
        <end position="502"/>
    </location>
</feature>
<feature type="compositionally biased region" description="Polar residues" evidence="1">
    <location>
        <begin position="461"/>
        <end position="474"/>
    </location>
</feature>
<feature type="region of interest" description="Disordered" evidence="1">
    <location>
        <begin position="242"/>
        <end position="292"/>
    </location>
</feature>
<dbReference type="PANTHER" id="PTHR12341:SF7">
    <property type="entry name" value="5'-3' EXORIBONUCLEASE 1"/>
    <property type="match status" value="1"/>
</dbReference>
<feature type="compositionally biased region" description="Pro residues" evidence="1">
    <location>
        <begin position="529"/>
        <end position="538"/>
    </location>
</feature>
<dbReference type="InterPro" id="IPR027073">
    <property type="entry name" value="5_3_exoribonuclease"/>
</dbReference>
<feature type="compositionally biased region" description="Polar residues" evidence="1">
    <location>
        <begin position="767"/>
        <end position="776"/>
    </location>
</feature>
<name>A0A250WVC9_9CHLO</name>
<feature type="region of interest" description="Disordered" evidence="1">
    <location>
        <begin position="314"/>
        <end position="354"/>
    </location>
</feature>
<dbReference type="OrthoDB" id="514784at2759"/>
<feature type="region of interest" description="Disordered" evidence="1">
    <location>
        <begin position="461"/>
        <end position="558"/>
    </location>
</feature>
<feature type="compositionally biased region" description="Acidic residues" evidence="1">
    <location>
        <begin position="327"/>
        <end position="343"/>
    </location>
</feature>
<evidence type="ECO:0000259" key="2">
    <source>
        <dbReference type="Pfam" id="PF17846"/>
    </source>
</evidence>